<evidence type="ECO:0000256" key="2">
    <source>
        <dbReference type="ARBA" id="ARBA00023015"/>
    </source>
</evidence>
<dbReference type="GO" id="GO:0000981">
    <property type="term" value="F:DNA-binding transcription factor activity, RNA polymerase II-specific"/>
    <property type="evidence" value="ECO:0007669"/>
    <property type="project" value="TreeGrafter"/>
</dbReference>
<evidence type="ECO:0000256" key="4">
    <source>
        <dbReference type="ARBA" id="ARBA00023163"/>
    </source>
</evidence>
<dbReference type="InterPro" id="IPR051089">
    <property type="entry name" value="prtT"/>
</dbReference>
<evidence type="ECO:0000256" key="3">
    <source>
        <dbReference type="ARBA" id="ARBA00023125"/>
    </source>
</evidence>
<dbReference type="OrthoDB" id="5226580at2759"/>
<evidence type="ECO:0008006" key="9">
    <source>
        <dbReference type="Google" id="ProtNLM"/>
    </source>
</evidence>
<dbReference type="EMBL" id="JABEXW010000787">
    <property type="protein sequence ID" value="KAF4955243.1"/>
    <property type="molecule type" value="Genomic_DNA"/>
</dbReference>
<dbReference type="GO" id="GO:0005634">
    <property type="term" value="C:nucleus"/>
    <property type="evidence" value="ECO:0007669"/>
    <property type="project" value="UniProtKB-SubCell"/>
</dbReference>
<reference evidence="7" key="1">
    <citation type="journal article" date="2020" name="BMC Genomics">
        <title>Correction to: Identification and distribution of gene clusters required for synthesis of sphingolipid metabolism inhibitors in diverse species of the filamentous fungus Fusarium.</title>
        <authorList>
            <person name="Kim H.S."/>
            <person name="Lohmar J.M."/>
            <person name="Busman M."/>
            <person name="Brown D.W."/>
            <person name="Naumann T.A."/>
            <person name="Divon H.H."/>
            <person name="Lysoe E."/>
            <person name="Uhlig S."/>
            <person name="Proctor R.H."/>
        </authorList>
    </citation>
    <scope>NUCLEOTIDE SEQUENCE</scope>
    <source>
        <strain evidence="7">NRRL 20472</strain>
    </source>
</reference>
<dbReference type="AlphaFoldDB" id="A0A8H4TC95"/>
<keyword evidence="8" id="KW-1185">Reference proteome</keyword>
<sequence length="611" mass="68007">MLRDRRTTQIEERLDSLISLMKTTGLPQDDLGPEMLAELMERQAVPKQKSQAKEMPNPDNPWFVPDTYNCHAPTSCICRLEAGDPPPPPDTDDALLKVYRTELMPSHPFVVISSSTVAATLRTKSPFLMAAIRMAASRRSLRSMKSQMYHLMKELSDRMLVQSERSMDLLLGIIVILGHYHNHCFLHAQLSNLVSLAVTLTGDLGLTGPPARNERSILLVAKSCHPVPRTNEERRALVGVWFVSSAVESTKFTRYVHQCLQELEQDMEYISDINLVQLVRVQHLNARIARFTSQQKSEEEMPMFETVQIPRDVCVSAFENELELFRRNLPTSLQQDISLYHHQTTATCSMLVFAISLLARWAKMTAPATTNKTPDYVLGNPAGPSGGTSSATVANIDTELLSAEFSTASNRPGYSPTPTVSASESGGGDRESCQYGQRNAQFKPDPSLPSAVSALQARLKQQHPGLHIDIHTILSKLQLKFQQASALLQESCVESECNDQNIWSMSAIKILVTRAKLEQWTEIVTEGTEVEDYMEGMQSYVNMGGSSGNAIPGAYFEIDGFHIPNFSDEISPEQMMNLAPGTGETSWFDGYMTWTEMMMNSMGNARAPHGR</sequence>
<evidence type="ECO:0000256" key="6">
    <source>
        <dbReference type="SAM" id="MobiDB-lite"/>
    </source>
</evidence>
<feature type="region of interest" description="Disordered" evidence="6">
    <location>
        <begin position="407"/>
        <end position="434"/>
    </location>
</feature>
<keyword evidence="3" id="KW-0238">DNA-binding</keyword>
<keyword evidence="4" id="KW-0804">Transcription</keyword>
<comment type="caution">
    <text evidence="7">The sequence shown here is derived from an EMBL/GenBank/DDBJ whole genome shotgun (WGS) entry which is preliminary data.</text>
</comment>
<reference evidence="7" key="2">
    <citation type="submission" date="2020-05" db="EMBL/GenBank/DDBJ databases">
        <authorList>
            <person name="Kim H.-S."/>
            <person name="Proctor R.H."/>
            <person name="Brown D.W."/>
        </authorList>
    </citation>
    <scope>NUCLEOTIDE SEQUENCE</scope>
    <source>
        <strain evidence="7">NRRL 20472</strain>
    </source>
</reference>
<name>A0A8H4TC95_9HYPO</name>
<proteinExistence type="predicted"/>
<keyword evidence="2" id="KW-0805">Transcription regulation</keyword>
<keyword evidence="5" id="KW-0539">Nucleus</keyword>
<dbReference type="GO" id="GO:0000976">
    <property type="term" value="F:transcription cis-regulatory region binding"/>
    <property type="evidence" value="ECO:0007669"/>
    <property type="project" value="TreeGrafter"/>
</dbReference>
<dbReference type="Proteomes" id="UP000622797">
    <property type="component" value="Unassembled WGS sequence"/>
</dbReference>
<dbReference type="PANTHER" id="PTHR31845">
    <property type="entry name" value="FINGER DOMAIN PROTEIN, PUTATIVE-RELATED"/>
    <property type="match status" value="1"/>
</dbReference>
<dbReference type="PANTHER" id="PTHR31845:SF10">
    <property type="entry name" value="ZN(II)2CYS6 TRANSCRIPTION FACTOR (EUROFUNG)"/>
    <property type="match status" value="1"/>
</dbReference>
<evidence type="ECO:0000313" key="8">
    <source>
        <dbReference type="Proteomes" id="UP000622797"/>
    </source>
</evidence>
<organism evidence="7 8">
    <name type="scientific">Fusarium sarcochroum</name>
    <dbReference type="NCBI Taxonomy" id="1208366"/>
    <lineage>
        <taxon>Eukaryota</taxon>
        <taxon>Fungi</taxon>
        <taxon>Dikarya</taxon>
        <taxon>Ascomycota</taxon>
        <taxon>Pezizomycotina</taxon>
        <taxon>Sordariomycetes</taxon>
        <taxon>Hypocreomycetidae</taxon>
        <taxon>Hypocreales</taxon>
        <taxon>Nectriaceae</taxon>
        <taxon>Fusarium</taxon>
        <taxon>Fusarium lateritium species complex</taxon>
    </lineage>
</organism>
<comment type="subcellular location">
    <subcellularLocation>
        <location evidence="1">Nucleus</location>
    </subcellularLocation>
</comment>
<protein>
    <recommendedName>
        <fullName evidence="9">Transcription factor</fullName>
    </recommendedName>
</protein>
<gene>
    <name evidence="7" type="ORF">FSARC_11916</name>
</gene>
<feature type="compositionally biased region" description="Polar residues" evidence="6">
    <location>
        <begin position="407"/>
        <end position="424"/>
    </location>
</feature>
<evidence type="ECO:0000313" key="7">
    <source>
        <dbReference type="EMBL" id="KAF4955243.1"/>
    </source>
</evidence>
<evidence type="ECO:0000256" key="1">
    <source>
        <dbReference type="ARBA" id="ARBA00004123"/>
    </source>
</evidence>
<accession>A0A8H4TC95</accession>
<evidence type="ECO:0000256" key="5">
    <source>
        <dbReference type="ARBA" id="ARBA00023242"/>
    </source>
</evidence>